<dbReference type="PANTHER" id="PTHR43727:SF2">
    <property type="entry name" value="GROUP IV DECARBOXYLASE"/>
    <property type="match status" value="1"/>
</dbReference>
<keyword evidence="3 5" id="KW-0663">Pyridoxal phosphate</keyword>
<evidence type="ECO:0000256" key="4">
    <source>
        <dbReference type="ARBA" id="ARBA00023239"/>
    </source>
</evidence>
<dbReference type="SUPFAM" id="SSF51419">
    <property type="entry name" value="PLP-binding barrel"/>
    <property type="match status" value="1"/>
</dbReference>
<keyword evidence="2" id="KW-0210">Decarboxylase</keyword>
<evidence type="ECO:0000256" key="6">
    <source>
        <dbReference type="RuleBase" id="RU003737"/>
    </source>
</evidence>
<feature type="domain" description="Orn/DAP/Arg decarboxylase 2 N-terminal" evidence="8">
    <location>
        <begin position="74"/>
        <end position="301"/>
    </location>
</feature>
<dbReference type="EMBL" id="HBFX01042178">
    <property type="protein sequence ID" value="CAD8974357.1"/>
    <property type="molecule type" value="Transcribed_RNA"/>
</dbReference>
<comment type="cofactor">
    <cofactor evidence="1 5">
        <name>pyridoxal 5'-phosphate</name>
        <dbReference type="ChEBI" id="CHEBI:597326"/>
    </cofactor>
</comment>
<feature type="modified residue" description="N6-(pyridoxal phosphate)lysine" evidence="5">
    <location>
        <position position="86"/>
    </location>
</feature>
<protein>
    <recommendedName>
        <fullName evidence="10">Diaminopimelate decarboxylase</fullName>
    </recommendedName>
</protein>
<dbReference type="PRINTS" id="PR01181">
    <property type="entry name" value="DAPDCRBXLASE"/>
</dbReference>
<dbReference type="PRINTS" id="PR01179">
    <property type="entry name" value="ODADCRBXLASE"/>
</dbReference>
<evidence type="ECO:0000259" key="7">
    <source>
        <dbReference type="Pfam" id="PF00278"/>
    </source>
</evidence>
<organism evidence="9">
    <name type="scientific">Hemiselmis andersenii</name>
    <name type="common">Cryptophyte alga</name>
    <dbReference type="NCBI Taxonomy" id="464988"/>
    <lineage>
        <taxon>Eukaryota</taxon>
        <taxon>Cryptophyceae</taxon>
        <taxon>Cryptomonadales</taxon>
        <taxon>Hemiselmidaceae</taxon>
        <taxon>Hemiselmis</taxon>
    </lineage>
</organism>
<dbReference type="InterPro" id="IPR009006">
    <property type="entry name" value="Ala_racemase/Decarboxylase_C"/>
</dbReference>
<dbReference type="AlphaFoldDB" id="A0A7S1HAW9"/>
<dbReference type="GO" id="GO:0008836">
    <property type="term" value="F:diaminopimelate decarboxylase activity"/>
    <property type="evidence" value="ECO:0007669"/>
    <property type="project" value="InterPro"/>
</dbReference>
<dbReference type="InterPro" id="IPR002986">
    <property type="entry name" value="DAP_deCOOHase_LysA"/>
</dbReference>
<dbReference type="InterPro" id="IPR022644">
    <property type="entry name" value="De-COase2_N"/>
</dbReference>
<evidence type="ECO:0008006" key="10">
    <source>
        <dbReference type="Google" id="ProtNLM"/>
    </source>
</evidence>
<evidence type="ECO:0000256" key="1">
    <source>
        <dbReference type="ARBA" id="ARBA00001933"/>
    </source>
</evidence>
<dbReference type="PANTHER" id="PTHR43727">
    <property type="entry name" value="DIAMINOPIMELATE DECARBOXYLASE"/>
    <property type="match status" value="1"/>
</dbReference>
<evidence type="ECO:0000256" key="3">
    <source>
        <dbReference type="ARBA" id="ARBA00022898"/>
    </source>
</evidence>
<reference evidence="9" key="1">
    <citation type="submission" date="2021-01" db="EMBL/GenBank/DDBJ databases">
        <authorList>
            <person name="Corre E."/>
            <person name="Pelletier E."/>
            <person name="Niang G."/>
            <person name="Scheremetjew M."/>
            <person name="Finn R."/>
            <person name="Kale V."/>
            <person name="Holt S."/>
            <person name="Cochrane G."/>
            <person name="Meng A."/>
            <person name="Brown T."/>
            <person name="Cohen L."/>
        </authorList>
    </citation>
    <scope>NUCLEOTIDE SEQUENCE</scope>
    <source>
        <strain evidence="9">CCMP644</strain>
    </source>
</reference>
<feature type="active site" description="Proton donor" evidence="5">
    <location>
        <position position="369"/>
    </location>
</feature>
<proteinExistence type="inferred from homology"/>
<dbReference type="Pfam" id="PF00278">
    <property type="entry name" value="Orn_DAP_Arg_deC"/>
    <property type="match status" value="1"/>
</dbReference>
<dbReference type="GO" id="GO:0009089">
    <property type="term" value="P:lysine biosynthetic process via diaminopimelate"/>
    <property type="evidence" value="ECO:0007669"/>
    <property type="project" value="InterPro"/>
</dbReference>
<dbReference type="InterPro" id="IPR029066">
    <property type="entry name" value="PLP-binding_barrel"/>
</dbReference>
<evidence type="ECO:0000256" key="2">
    <source>
        <dbReference type="ARBA" id="ARBA00022793"/>
    </source>
</evidence>
<dbReference type="InterPro" id="IPR000183">
    <property type="entry name" value="Orn/DAP/Arg_de-COase"/>
</dbReference>
<evidence type="ECO:0000313" key="9">
    <source>
        <dbReference type="EMBL" id="CAD8974357.1"/>
    </source>
</evidence>
<dbReference type="InterPro" id="IPR022643">
    <property type="entry name" value="De-COase2_C"/>
</dbReference>
<dbReference type="SUPFAM" id="SSF50621">
    <property type="entry name" value="Alanine racemase C-terminal domain-like"/>
    <property type="match status" value="1"/>
</dbReference>
<dbReference type="Gene3D" id="2.40.37.10">
    <property type="entry name" value="Lyase, Ornithine Decarboxylase, Chain A, domain 1"/>
    <property type="match status" value="1"/>
</dbReference>
<evidence type="ECO:0000259" key="8">
    <source>
        <dbReference type="Pfam" id="PF02784"/>
    </source>
</evidence>
<name>A0A7S1HAW9_HEMAN</name>
<accession>A0A7S1HAW9</accession>
<feature type="domain" description="Orn/DAP/Arg decarboxylase 2 C-terminal" evidence="7">
    <location>
        <begin position="59"/>
        <end position="405"/>
    </location>
</feature>
<keyword evidence="4" id="KW-0456">Lyase</keyword>
<comment type="similarity">
    <text evidence="6">Belongs to the Orn/Lys/Arg decarboxylase class-II family.</text>
</comment>
<evidence type="ECO:0000256" key="5">
    <source>
        <dbReference type="PIRSR" id="PIRSR600183-50"/>
    </source>
</evidence>
<sequence>MISHPPSAWPPFVELPRAAVHGEPPQSPLMSDIETLRFLTPETAKQAIEIAGSPCYAYDLETFKKQATNALAFPNAYGLTVRFAMKSCPNAAILKLFDSMGLHFDCSSIHEVKRAMAAGVPAEKCSLSSQELPEGFEEYVAKGLKVNCCSLLQLEKFCTKCPGKDLGLRFNPGVGSGGTGKTNVGGPSSSFGIWHENSAKCAEMAKAAGCKVVRVHTHIGSGSDPAVWRQTTSISINLCSAFPDVATLNLGGGYKVGRMFNEKGTTLSTDCAVVQEVFSDFAAKDGRKLHLEIEPGTYLSANTGALVCTVHDIVQTGTDQGHTFIKLDSGMTEVLRPSLYGAQHPIIIVPSDPARGSKRKDYVVCGHCCESGDLMTPAPGEPETLAERTLCEAAPGDICVVEGSGAYCSAMATKNYNSFPEAGEVMIAGGKAHLVRKRQNVEDIWANEVALPAGLY</sequence>
<dbReference type="Pfam" id="PF02784">
    <property type="entry name" value="Orn_Arg_deC_N"/>
    <property type="match status" value="1"/>
</dbReference>
<dbReference type="Gene3D" id="3.20.20.10">
    <property type="entry name" value="Alanine racemase"/>
    <property type="match status" value="1"/>
</dbReference>
<dbReference type="CDD" id="cd06828">
    <property type="entry name" value="PLPDE_III_DapDC"/>
    <property type="match status" value="1"/>
</dbReference>
<gene>
    <name evidence="9" type="ORF">HAND00432_LOCUS25359</name>
</gene>